<protein>
    <recommendedName>
        <fullName evidence="4">DUF2510 domain-containing protein</fullName>
    </recommendedName>
</protein>
<dbReference type="Gene3D" id="2.60.40.1240">
    <property type="match status" value="1"/>
</dbReference>
<evidence type="ECO:0000313" key="5">
    <source>
        <dbReference type="EMBL" id="SDS04066.1"/>
    </source>
</evidence>
<dbReference type="EMBL" id="LT629770">
    <property type="protein sequence ID" value="SDS04066.1"/>
    <property type="molecule type" value="Genomic_DNA"/>
</dbReference>
<evidence type="ECO:0000256" key="1">
    <source>
        <dbReference type="ARBA" id="ARBA00022729"/>
    </source>
</evidence>
<dbReference type="Proteomes" id="UP000182126">
    <property type="component" value="Chromosome I"/>
</dbReference>
<dbReference type="GeneID" id="77017434"/>
<feature type="domain" description="DUF2510" evidence="4">
    <location>
        <begin position="5"/>
        <end position="34"/>
    </location>
</feature>
<name>A0A1H1NYJ8_9MICO</name>
<feature type="transmembrane region" description="Helical" evidence="3">
    <location>
        <begin position="218"/>
        <end position="236"/>
    </location>
</feature>
<dbReference type="AlphaFoldDB" id="A0A1H1NYJ8"/>
<feature type="transmembrane region" description="Helical" evidence="3">
    <location>
        <begin position="192"/>
        <end position="212"/>
    </location>
</feature>
<dbReference type="InterPro" id="IPR029050">
    <property type="entry name" value="Immunoprotect_excell_Ig-like"/>
</dbReference>
<sequence length="433" mass="44321">MTTPAGWYDDGSGRLRWWDGQQWTEHFAPETTATTDDTTATATDDGGAESTPAATDDGAPLGQEPTATAETVAPEPVAAEREIAPDEPATEFIVAPEPAQDWTAPTSGAHGLPGAAPMVPPATPDQNAYQGQGGYPTPGAYPGAQGAGGYPGQAPGAQGTYPGQGAYPGRGAYPGQGTYRGQAPAPAAPKKVSVLGLVGLGLAALGLLLAFIPVTLPFAWFLLAAGFIVSLISLFLKGTKWPGITGLGVSVLGGIVAIVVSIFFVLAVANTVRPVTLPDYDEGTTQSPAPETDDTGDAGTGEVAEGTLGEPVTVPQLEGTAEVTIRSATFGPTNGTDFEPANGGYLLIDVAWETLDGTTYVNPLYFSVETADGTEGDYDIFGEATLESSEQDAGSTAEGTVSFDVAESSSYVIVITDEMLQEVARVTVEPSAR</sequence>
<evidence type="ECO:0000256" key="2">
    <source>
        <dbReference type="SAM" id="MobiDB-lite"/>
    </source>
</evidence>
<keyword evidence="3" id="KW-1133">Transmembrane helix</keyword>
<feature type="compositionally biased region" description="Low complexity" evidence="2">
    <location>
        <begin position="31"/>
        <end position="45"/>
    </location>
</feature>
<proteinExistence type="predicted"/>
<keyword evidence="1" id="KW-0732">Signal</keyword>
<accession>A0A1H1NYJ8</accession>
<keyword evidence="3" id="KW-0472">Membrane</keyword>
<gene>
    <name evidence="5" type="ORF">SAMN04489809_0945</name>
</gene>
<evidence type="ECO:0000259" key="4">
    <source>
        <dbReference type="Pfam" id="PF10708"/>
    </source>
</evidence>
<feature type="region of interest" description="Disordered" evidence="2">
    <location>
        <begin position="24"/>
        <end position="77"/>
    </location>
</feature>
<dbReference type="Pfam" id="PF10708">
    <property type="entry name" value="DUF2510"/>
    <property type="match status" value="1"/>
</dbReference>
<reference evidence="5 6" key="1">
    <citation type="submission" date="2016-10" db="EMBL/GenBank/DDBJ databases">
        <authorList>
            <person name="de Groot N.N."/>
        </authorList>
    </citation>
    <scope>NUCLEOTIDE SEQUENCE [LARGE SCALE GENOMIC DNA]</scope>
    <source>
        <strain evidence="5 6">DSM 15019</strain>
    </source>
</reference>
<feature type="transmembrane region" description="Helical" evidence="3">
    <location>
        <begin position="248"/>
        <end position="269"/>
    </location>
</feature>
<organism evidence="5 6">
    <name type="scientific">Microbacterium paraoxydans</name>
    <dbReference type="NCBI Taxonomy" id="199592"/>
    <lineage>
        <taxon>Bacteria</taxon>
        <taxon>Bacillati</taxon>
        <taxon>Actinomycetota</taxon>
        <taxon>Actinomycetes</taxon>
        <taxon>Micrococcales</taxon>
        <taxon>Microbacteriaceae</taxon>
        <taxon>Microbacterium</taxon>
    </lineage>
</organism>
<evidence type="ECO:0000256" key="3">
    <source>
        <dbReference type="SAM" id="Phobius"/>
    </source>
</evidence>
<dbReference type="InterPro" id="IPR018929">
    <property type="entry name" value="DUF2510"/>
</dbReference>
<feature type="region of interest" description="Disordered" evidence="2">
    <location>
        <begin position="277"/>
        <end position="308"/>
    </location>
</feature>
<keyword evidence="3" id="KW-0812">Transmembrane</keyword>
<dbReference type="RefSeq" id="WP_060923529.1">
    <property type="nucleotide sequence ID" value="NZ_LT629770.1"/>
</dbReference>
<feature type="compositionally biased region" description="Low complexity" evidence="2">
    <location>
        <begin position="64"/>
        <end position="77"/>
    </location>
</feature>
<evidence type="ECO:0000313" key="6">
    <source>
        <dbReference type="Proteomes" id="UP000182126"/>
    </source>
</evidence>